<protein>
    <recommendedName>
        <fullName evidence="2">histidine kinase</fullName>
        <ecNumber evidence="2">2.7.13.3</ecNumber>
    </recommendedName>
</protein>
<keyword evidence="3" id="KW-0597">Phosphoprotein</keyword>
<dbReference type="GO" id="GO:0046983">
    <property type="term" value="F:protein dimerization activity"/>
    <property type="evidence" value="ECO:0007669"/>
    <property type="project" value="InterPro"/>
</dbReference>
<dbReference type="PANTHER" id="PTHR24421">
    <property type="entry name" value="NITRATE/NITRITE SENSOR PROTEIN NARX-RELATED"/>
    <property type="match status" value="1"/>
</dbReference>
<keyword evidence="13" id="KW-1185">Reference proteome</keyword>
<dbReference type="GO" id="GO:0000155">
    <property type="term" value="F:phosphorelay sensor kinase activity"/>
    <property type="evidence" value="ECO:0007669"/>
    <property type="project" value="InterPro"/>
</dbReference>
<evidence type="ECO:0000256" key="1">
    <source>
        <dbReference type="ARBA" id="ARBA00000085"/>
    </source>
</evidence>
<dbReference type="EMBL" id="CP127294">
    <property type="protein sequence ID" value="WIX80806.1"/>
    <property type="molecule type" value="Genomic_DNA"/>
</dbReference>
<evidence type="ECO:0000256" key="8">
    <source>
        <dbReference type="ARBA" id="ARBA00023012"/>
    </source>
</evidence>
<feature type="domain" description="Signal transduction histidine kinase subgroup 3 dimerisation and phosphoacceptor" evidence="11">
    <location>
        <begin position="388"/>
        <end position="452"/>
    </location>
</feature>
<dbReference type="EC" id="2.7.13.3" evidence="2"/>
<name>A0A9Y2IK92_9PSEU</name>
<keyword evidence="6 12" id="KW-0418">Kinase</keyword>
<dbReference type="GO" id="GO:0005524">
    <property type="term" value="F:ATP binding"/>
    <property type="evidence" value="ECO:0007669"/>
    <property type="project" value="UniProtKB-KW"/>
</dbReference>
<dbReference type="InterPro" id="IPR050482">
    <property type="entry name" value="Sensor_HK_TwoCompSys"/>
</dbReference>
<comment type="catalytic activity">
    <reaction evidence="1">
        <text>ATP + protein L-histidine = ADP + protein N-phospho-L-histidine.</text>
        <dbReference type="EC" id="2.7.13.3"/>
    </reaction>
</comment>
<dbReference type="GO" id="GO:0016020">
    <property type="term" value="C:membrane"/>
    <property type="evidence" value="ECO:0007669"/>
    <property type="project" value="InterPro"/>
</dbReference>
<dbReference type="InterPro" id="IPR011712">
    <property type="entry name" value="Sig_transdc_His_kin_sub3_dim/P"/>
</dbReference>
<evidence type="ECO:0000256" key="5">
    <source>
        <dbReference type="ARBA" id="ARBA00022741"/>
    </source>
</evidence>
<feature type="transmembrane region" description="Helical" evidence="9">
    <location>
        <begin position="234"/>
        <end position="251"/>
    </location>
</feature>
<feature type="transmembrane region" description="Helical" evidence="9">
    <location>
        <begin position="160"/>
        <end position="181"/>
    </location>
</feature>
<accession>A0A9Y2IK92</accession>
<keyword evidence="5" id="KW-0547">Nucleotide-binding</keyword>
<evidence type="ECO:0000259" key="10">
    <source>
        <dbReference type="Pfam" id="PF02518"/>
    </source>
</evidence>
<evidence type="ECO:0000256" key="4">
    <source>
        <dbReference type="ARBA" id="ARBA00022679"/>
    </source>
</evidence>
<feature type="transmembrane region" description="Helical" evidence="9">
    <location>
        <begin position="202"/>
        <end position="222"/>
    </location>
</feature>
<keyword evidence="4" id="KW-0808">Transferase</keyword>
<dbReference type="Pfam" id="PF07730">
    <property type="entry name" value="HisKA_3"/>
    <property type="match status" value="1"/>
</dbReference>
<feature type="transmembrane region" description="Helical" evidence="9">
    <location>
        <begin position="345"/>
        <end position="366"/>
    </location>
</feature>
<dbReference type="Pfam" id="PF02518">
    <property type="entry name" value="HATPase_c"/>
    <property type="match status" value="1"/>
</dbReference>
<evidence type="ECO:0000313" key="12">
    <source>
        <dbReference type="EMBL" id="WIX80806.1"/>
    </source>
</evidence>
<evidence type="ECO:0000313" key="13">
    <source>
        <dbReference type="Proteomes" id="UP001236014"/>
    </source>
</evidence>
<dbReference type="SUPFAM" id="SSF55874">
    <property type="entry name" value="ATPase domain of HSP90 chaperone/DNA topoisomerase II/histidine kinase"/>
    <property type="match status" value="1"/>
</dbReference>
<keyword evidence="8" id="KW-0902">Two-component regulatory system</keyword>
<evidence type="ECO:0000256" key="2">
    <source>
        <dbReference type="ARBA" id="ARBA00012438"/>
    </source>
</evidence>
<evidence type="ECO:0000256" key="6">
    <source>
        <dbReference type="ARBA" id="ARBA00022777"/>
    </source>
</evidence>
<dbReference type="PANTHER" id="PTHR24421:SF10">
    <property type="entry name" value="NITRATE_NITRITE SENSOR PROTEIN NARQ"/>
    <property type="match status" value="1"/>
</dbReference>
<dbReference type="KEGG" id="acab:QRX50_08580"/>
<dbReference type="CDD" id="cd16917">
    <property type="entry name" value="HATPase_UhpB-NarQ-NarX-like"/>
    <property type="match status" value="1"/>
</dbReference>
<organism evidence="12 13">
    <name type="scientific">Amycolatopsis carbonis</name>
    <dbReference type="NCBI Taxonomy" id="715471"/>
    <lineage>
        <taxon>Bacteria</taxon>
        <taxon>Bacillati</taxon>
        <taxon>Actinomycetota</taxon>
        <taxon>Actinomycetes</taxon>
        <taxon>Pseudonocardiales</taxon>
        <taxon>Pseudonocardiaceae</taxon>
        <taxon>Amycolatopsis</taxon>
    </lineage>
</organism>
<dbReference type="InterPro" id="IPR036890">
    <property type="entry name" value="HATPase_C_sf"/>
</dbReference>
<keyword evidence="7" id="KW-0067">ATP-binding</keyword>
<dbReference type="RefSeq" id="WP_285971423.1">
    <property type="nucleotide sequence ID" value="NZ_CP127294.1"/>
</dbReference>
<keyword evidence="9" id="KW-0472">Membrane</keyword>
<keyword evidence="9" id="KW-0812">Transmembrane</keyword>
<dbReference type="InterPro" id="IPR003594">
    <property type="entry name" value="HATPase_dom"/>
</dbReference>
<sequence>MSQAPPSSSFSTRVTEVVRRLGMPVVVLLAALLFDLVFVTDAALDNHGPKFVDFALFPGIFAMVGCAIWARRRAAVAAMVAAFALAFFTIFQRYLHTPAYSSVLANLSITDVVAGTEMVYYLARRARPGVAFAAISSLVVGALIAVFGRYSYGDISSSSIVSAMLFGCALLTGAVVIGVAGRTQSDGPRGVREQRLRKLRRVNALAMGQWPLIGALAITLLFEFGFTYDSGASGFPVLFCSIGAGVAAVLSPRRPGDAMLGVAGLMLLSALVMPFLSLGYDYQLAGGIPPAQMAAGIGVVVNLVRAVPLVKAWPRIAVLSAVVAVGTILNTRRSSFSPLTDPQEIGSFAVGAGLVLGISIAVGMFLRSRDSERTQVMKAAVTDAQTTERMALARELHDVVAHHVTGIVVQAQAARMMGEKNPQLALEAMGRIEDAGTEALAAMRRLVRSMRGDAPAGASDLSEQATTDLAADLRKLVDGANHGVKTALVLDLPPNLPHEVGRSALRLVQESLTNVGKHAADATEALVHAEVTGRELHLSVRDDGREQAHRPAGGSGGYGLVGMRERVALLHGRLTAGRGPDGGWRVEAWLPLEANGDDG</sequence>
<feature type="transmembrane region" description="Helical" evidence="9">
    <location>
        <begin position="101"/>
        <end position="123"/>
    </location>
</feature>
<dbReference type="AlphaFoldDB" id="A0A9Y2IK92"/>
<evidence type="ECO:0000259" key="11">
    <source>
        <dbReference type="Pfam" id="PF07730"/>
    </source>
</evidence>
<feature type="transmembrane region" description="Helical" evidence="9">
    <location>
        <begin position="76"/>
        <end position="95"/>
    </location>
</feature>
<gene>
    <name evidence="12" type="ORF">QRX50_08580</name>
</gene>
<feature type="domain" description="Histidine kinase/HSP90-like ATPase" evidence="10">
    <location>
        <begin position="505"/>
        <end position="593"/>
    </location>
</feature>
<feature type="transmembrane region" description="Helical" evidence="9">
    <location>
        <begin position="21"/>
        <end position="39"/>
    </location>
</feature>
<keyword evidence="9" id="KW-1133">Transmembrane helix</keyword>
<dbReference type="Gene3D" id="3.30.565.10">
    <property type="entry name" value="Histidine kinase-like ATPase, C-terminal domain"/>
    <property type="match status" value="1"/>
</dbReference>
<dbReference type="Proteomes" id="UP001236014">
    <property type="component" value="Chromosome"/>
</dbReference>
<feature type="transmembrane region" description="Helical" evidence="9">
    <location>
        <begin position="51"/>
        <end position="69"/>
    </location>
</feature>
<reference evidence="12 13" key="1">
    <citation type="submission" date="2023-06" db="EMBL/GenBank/DDBJ databases">
        <authorList>
            <person name="Oyuntsetseg B."/>
            <person name="Kim S.B."/>
        </authorList>
    </citation>
    <scope>NUCLEOTIDE SEQUENCE [LARGE SCALE GENOMIC DNA]</scope>
    <source>
        <strain evidence="12 13">2-15</strain>
    </source>
</reference>
<dbReference type="Gene3D" id="1.20.5.1930">
    <property type="match status" value="1"/>
</dbReference>
<feature type="transmembrane region" description="Helical" evidence="9">
    <location>
        <begin position="130"/>
        <end position="148"/>
    </location>
</feature>
<evidence type="ECO:0000256" key="3">
    <source>
        <dbReference type="ARBA" id="ARBA00022553"/>
    </source>
</evidence>
<feature type="transmembrane region" description="Helical" evidence="9">
    <location>
        <begin position="282"/>
        <end position="304"/>
    </location>
</feature>
<evidence type="ECO:0000256" key="9">
    <source>
        <dbReference type="SAM" id="Phobius"/>
    </source>
</evidence>
<proteinExistence type="predicted"/>
<evidence type="ECO:0000256" key="7">
    <source>
        <dbReference type="ARBA" id="ARBA00022840"/>
    </source>
</evidence>
<feature type="transmembrane region" description="Helical" evidence="9">
    <location>
        <begin position="258"/>
        <end position="276"/>
    </location>
</feature>
<feature type="transmembrane region" description="Helical" evidence="9">
    <location>
        <begin position="316"/>
        <end position="333"/>
    </location>
</feature>